<keyword evidence="4" id="KW-0175">Coiled coil</keyword>
<keyword evidence="3" id="KW-0268">Exocytosis</keyword>
<evidence type="ECO:0008006" key="10">
    <source>
        <dbReference type="Google" id="ProtNLM"/>
    </source>
</evidence>
<dbReference type="InterPro" id="IPR048625">
    <property type="entry name" value="Sec10_N"/>
</dbReference>
<dbReference type="Pfam" id="PF20667">
    <property type="entry name" value="Sec10_N"/>
    <property type="match status" value="1"/>
</dbReference>
<keyword evidence="2" id="KW-0813">Transport</keyword>
<evidence type="ECO:0000313" key="9">
    <source>
        <dbReference type="Proteomes" id="UP000326939"/>
    </source>
</evidence>
<dbReference type="GO" id="GO:0006887">
    <property type="term" value="P:exocytosis"/>
    <property type="evidence" value="ECO:0007669"/>
    <property type="project" value="UniProtKB-KW"/>
</dbReference>
<dbReference type="InterPro" id="IPR048627">
    <property type="entry name" value="Sec10_HB"/>
</dbReference>
<evidence type="ECO:0000256" key="5">
    <source>
        <dbReference type="SAM" id="MobiDB-lite"/>
    </source>
</evidence>
<accession>A0A5N5K6P2</accession>
<organism evidence="8 9">
    <name type="scientific">Salix brachista</name>
    <dbReference type="NCBI Taxonomy" id="2182728"/>
    <lineage>
        <taxon>Eukaryota</taxon>
        <taxon>Viridiplantae</taxon>
        <taxon>Streptophyta</taxon>
        <taxon>Embryophyta</taxon>
        <taxon>Tracheophyta</taxon>
        <taxon>Spermatophyta</taxon>
        <taxon>Magnoliopsida</taxon>
        <taxon>eudicotyledons</taxon>
        <taxon>Gunneridae</taxon>
        <taxon>Pentapetalae</taxon>
        <taxon>rosids</taxon>
        <taxon>fabids</taxon>
        <taxon>Malpighiales</taxon>
        <taxon>Salicaceae</taxon>
        <taxon>Saliceae</taxon>
        <taxon>Salix</taxon>
    </lineage>
</organism>
<evidence type="ECO:0000256" key="3">
    <source>
        <dbReference type="ARBA" id="ARBA00022483"/>
    </source>
</evidence>
<feature type="compositionally biased region" description="Polar residues" evidence="5">
    <location>
        <begin position="1092"/>
        <end position="1102"/>
    </location>
</feature>
<evidence type="ECO:0000313" key="8">
    <source>
        <dbReference type="EMBL" id="KAB5527139.1"/>
    </source>
</evidence>
<evidence type="ECO:0000256" key="1">
    <source>
        <dbReference type="ARBA" id="ARBA00006572"/>
    </source>
</evidence>
<dbReference type="EMBL" id="VDCV01000014">
    <property type="protein sequence ID" value="KAB5527139.1"/>
    <property type="molecule type" value="Genomic_DNA"/>
</dbReference>
<feature type="domain" description="Exocyst complex component Sec10-like alpha-helical bundle" evidence="6">
    <location>
        <begin position="380"/>
        <end position="1000"/>
    </location>
</feature>
<dbReference type="InterPro" id="IPR009976">
    <property type="entry name" value="Sec10-like"/>
</dbReference>
<comment type="caution">
    <text evidence="8">The sequence shown here is derived from an EMBL/GenBank/DDBJ whole genome shotgun (WGS) entry which is preliminary data.</text>
</comment>
<dbReference type="PANTHER" id="PTHR12100:SF0">
    <property type="entry name" value="EXOCYST COMPLEX COMPONENT 5"/>
    <property type="match status" value="1"/>
</dbReference>
<feature type="region of interest" description="Disordered" evidence="5">
    <location>
        <begin position="1092"/>
        <end position="1112"/>
    </location>
</feature>
<gene>
    <name evidence="8" type="ORF">DKX38_020986</name>
</gene>
<evidence type="ECO:0000256" key="4">
    <source>
        <dbReference type="ARBA" id="ARBA00023054"/>
    </source>
</evidence>
<dbReference type="GO" id="GO:0006893">
    <property type="term" value="P:Golgi to plasma membrane transport"/>
    <property type="evidence" value="ECO:0007669"/>
    <property type="project" value="TreeGrafter"/>
</dbReference>
<keyword evidence="9" id="KW-1185">Reference proteome</keyword>
<feature type="domain" description="Exocyst complex component Sec10 N-terminal" evidence="7">
    <location>
        <begin position="258"/>
        <end position="374"/>
    </location>
</feature>
<feature type="region of interest" description="Disordered" evidence="5">
    <location>
        <begin position="1"/>
        <end position="22"/>
    </location>
</feature>
<dbReference type="GO" id="GO:0000145">
    <property type="term" value="C:exocyst"/>
    <property type="evidence" value="ECO:0007669"/>
    <property type="project" value="TreeGrafter"/>
</dbReference>
<dbReference type="Pfam" id="PF07393">
    <property type="entry name" value="Sec10_HB"/>
    <property type="match status" value="1"/>
</dbReference>
<evidence type="ECO:0000259" key="7">
    <source>
        <dbReference type="Pfam" id="PF20667"/>
    </source>
</evidence>
<evidence type="ECO:0000259" key="6">
    <source>
        <dbReference type="Pfam" id="PF07393"/>
    </source>
</evidence>
<dbReference type="PANTHER" id="PTHR12100">
    <property type="entry name" value="SEC10"/>
    <property type="match status" value="1"/>
</dbReference>
<sequence>MMIPSLQRETLKVNTSPTNKDDEAEMALDCKTPTGLEHKIPETAWDCKTPTGEEHKIPILNTCPPAPGPRWLLDSLSEKKKASKMNSRAEPKIQGMVSPGLLGDGLETCADQKDKIDGFWNFTTRSYSNYHAGLEATGIPSVTPDRQRMICARFYGGVTMKQSRDGIWNDRNSKSSSVASAPAPLILDIDDFKGDFSFDALFGNLVNDLLPSFQDEEADSAEGNIGGSDILANGHARAPSDAARLAQGLSSPLFPEVDSLLSLFRDSCRELIDLRKQIDGRLYNLKKEVSVQDSKHRKTLAELEQGVDGLFDSFARLDSRISSVGQTAAKIGDHLQSADAQRETASQTIELIKYMMEFNGSPGDLMELSPLFSDDSRVSEAASIAQKLRSFAEEDLGRQGLSVTSVMGNATASRGLEVAVANLQDYCNELENRLLARFDAASQKRELSTMAECAKILSQFNRGTSAMQHYVATRPMFIDVEVMNADTRLVLGDQGSHASPSNVARGLSSLFKEITDTVRKEAATIMAVFPSPSDVMSILVQRVLEQRVTALLDKLLVKPSLVNLPPMEEGGLLLYLRMLAVAYEKTQELARDLQAVGCGDLDVEGLTESLFSSHKDEYPEHEQASLRQLYQAKMEELRAESDHLSESTGTIGRSKGAPVASSHQQITVTVVTEFARWNEEAISRCSLFSSGPAMLAANVKAVFTCLLDEVGQYITEGLERARDGLTEAAALRERYVLGTSVSRRVAAAAASAAEAAAAAGESSFRSFMVAVQRCGSSVAIVQQYFANSISRLLLPVDGAHAASCEEMATAMSSAEAAAYKGLQQCIETVMAEVERLLSAEQRATDYRSPDDGMAPDHRPTNACTRVVAYLSRVLEAAFTALEGLNKQAFLTELVSLSLDSFDSTGIRLHKGLLNHWQKFTFNPSGGLRLKRDITEYGEFVRSFNAPSVDEKFELLGIMANVFIVAPESLSTLFEGTPSIRKDAQRFIQLREDYKSAKLASRLSSLWTSSEKDYAVRCILVNDTLRDENGTLGNPSLTSFSEFRVLVPFRSSKWLPYKKTTVNIYCKCQFELLFCAYGLSRHRKATIAFSDGSGTNEGSNCSQARLLPSPPRS</sequence>
<protein>
    <recommendedName>
        <fullName evidence="10">Exocyst complex component Sec10</fullName>
    </recommendedName>
</protein>
<comment type="similarity">
    <text evidence="1">Belongs to the SEC10 family.</text>
</comment>
<dbReference type="Proteomes" id="UP000326939">
    <property type="component" value="Chromosome 14"/>
</dbReference>
<reference evidence="9" key="1">
    <citation type="journal article" date="2019" name="Gigascience">
        <title>De novo genome assembly of the endangered Acer yangbiense, a plant species with extremely small populations endemic to Yunnan Province, China.</title>
        <authorList>
            <person name="Yang J."/>
            <person name="Wariss H.M."/>
            <person name="Tao L."/>
            <person name="Zhang R."/>
            <person name="Yun Q."/>
            <person name="Hollingsworth P."/>
            <person name="Dao Z."/>
            <person name="Luo G."/>
            <person name="Guo H."/>
            <person name="Ma Y."/>
            <person name="Sun W."/>
        </authorList>
    </citation>
    <scope>NUCLEOTIDE SEQUENCE [LARGE SCALE GENOMIC DNA]</scope>
    <source>
        <strain evidence="9">cv. br00</strain>
    </source>
</reference>
<dbReference type="AlphaFoldDB" id="A0A5N5K6P2"/>
<proteinExistence type="inferred from homology"/>
<evidence type="ECO:0000256" key="2">
    <source>
        <dbReference type="ARBA" id="ARBA00022448"/>
    </source>
</evidence>
<name>A0A5N5K6P2_9ROSI</name>